<dbReference type="NCBIfam" id="TIGR00229">
    <property type="entry name" value="sensory_box"/>
    <property type="match status" value="2"/>
</dbReference>
<keyword evidence="13" id="KW-1185">Reference proteome</keyword>
<evidence type="ECO:0000259" key="9">
    <source>
        <dbReference type="PROSITE" id="PS50109"/>
    </source>
</evidence>
<evidence type="ECO:0000256" key="1">
    <source>
        <dbReference type="ARBA" id="ARBA00000085"/>
    </source>
</evidence>
<dbReference type="Gene3D" id="3.30.450.20">
    <property type="entry name" value="PAS domain"/>
    <property type="match status" value="2"/>
</dbReference>
<dbReference type="InterPro" id="IPR036890">
    <property type="entry name" value="HATPase_C_sf"/>
</dbReference>
<dbReference type="Gene3D" id="1.10.287.130">
    <property type="match status" value="1"/>
</dbReference>
<protein>
    <recommendedName>
        <fullName evidence="2">histidine kinase</fullName>
        <ecNumber evidence="2">2.7.13.3</ecNumber>
    </recommendedName>
</protein>
<dbReference type="GO" id="GO:0000155">
    <property type="term" value="F:phosphorelay sensor kinase activity"/>
    <property type="evidence" value="ECO:0007669"/>
    <property type="project" value="InterPro"/>
</dbReference>
<evidence type="ECO:0000259" key="10">
    <source>
        <dbReference type="PROSITE" id="PS50112"/>
    </source>
</evidence>
<dbReference type="InterPro" id="IPR005467">
    <property type="entry name" value="His_kinase_dom"/>
</dbReference>
<sequence>MKNSNMFMQLFYQSRIPQTVVIGHIDQVIVNEAFCKFLGYSMEEWAGLTIEDISHPDDYKKDLELLNEILDGKRTEYELEKRYICKDGSHKTGQLNLSLVKGESADDQYMFGQIVDITEQKRLESKREESEQNYRLLADNISDLIILHKYDATYLYASPSVNRILGYEPDEMLELNAFKLIHPDDIEEVRRRYQLMLRIGEPLLITHRVKKKDGSYIWMESHVKGIDEYTFESGAQILSVSRDIQQRIETNELLRRSEKLAVVGQMAAAVAHEIRNPLTPIKGFMQLFSDGRDFNPAFSSIIINEINRIDNIITEFLALAKPHSTKVEVLDLNDVIRHVVDLMMPQALMNNKELTFEPGNGPYPLLGDPNSLKQLFINIIQNALDAIEEKGSSIISTVKADGELCAIIKDSGCGIPAERLANLGEPFYSTKEKGTGLGLMTSYKIADDHHGRVKVESDEGKGTTVRVYFPVHGM</sequence>
<dbReference type="Proteomes" id="UP000017805">
    <property type="component" value="Chromosome"/>
</dbReference>
<dbReference type="KEGG" id="bif:N288_10970"/>
<dbReference type="InterPro" id="IPR013655">
    <property type="entry name" value="PAS_fold_3"/>
</dbReference>
<dbReference type="SUPFAM" id="SSF55874">
    <property type="entry name" value="ATPase domain of HSP90 chaperone/DNA topoisomerase II/histidine kinase"/>
    <property type="match status" value="1"/>
</dbReference>
<dbReference type="InterPro" id="IPR035965">
    <property type="entry name" value="PAS-like_dom_sf"/>
</dbReference>
<dbReference type="CDD" id="cd00130">
    <property type="entry name" value="PAS"/>
    <property type="match status" value="2"/>
</dbReference>
<dbReference type="Gene3D" id="3.30.565.10">
    <property type="entry name" value="Histidine kinase-like ATPase, C-terminal domain"/>
    <property type="match status" value="1"/>
</dbReference>
<evidence type="ECO:0000256" key="3">
    <source>
        <dbReference type="ARBA" id="ARBA00022553"/>
    </source>
</evidence>
<dbReference type="PANTHER" id="PTHR43065">
    <property type="entry name" value="SENSOR HISTIDINE KINASE"/>
    <property type="match status" value="1"/>
</dbReference>
<dbReference type="InterPro" id="IPR000700">
    <property type="entry name" value="PAS-assoc_C"/>
</dbReference>
<name>U5LBK3_9BACI</name>
<comment type="catalytic activity">
    <reaction evidence="1">
        <text>ATP + protein L-histidine = ADP + protein N-phospho-L-histidine.</text>
        <dbReference type="EC" id="2.7.13.3"/>
    </reaction>
</comment>
<dbReference type="EMBL" id="CP006643">
    <property type="protein sequence ID" value="AGX04106.1"/>
    <property type="molecule type" value="Genomic_DNA"/>
</dbReference>
<reference evidence="12 13" key="1">
    <citation type="submission" date="2013-07" db="EMBL/GenBank/DDBJ databases">
        <title>Complete genome sequence of Bacillus infantis NRRL B-14911 that has potential to induce cardiac disease by antigenic mimicry.</title>
        <authorList>
            <person name="Massilamany C."/>
            <person name="Smith T.P.L."/>
            <person name="Loy J.D."/>
            <person name="Barletta R."/>
            <person name="Reddy J."/>
        </authorList>
    </citation>
    <scope>NUCLEOTIDE SEQUENCE [LARGE SCALE GENOMIC DNA]</scope>
    <source>
        <strain evidence="12 13">NRRL B-14911</strain>
    </source>
</reference>
<evidence type="ECO:0000313" key="13">
    <source>
        <dbReference type="Proteomes" id="UP000017805"/>
    </source>
</evidence>
<evidence type="ECO:0000256" key="4">
    <source>
        <dbReference type="ARBA" id="ARBA00022679"/>
    </source>
</evidence>
<dbReference type="Pfam" id="PF08447">
    <property type="entry name" value="PAS_3"/>
    <property type="match status" value="2"/>
</dbReference>
<dbReference type="InterPro" id="IPR004358">
    <property type="entry name" value="Sig_transdc_His_kin-like_C"/>
</dbReference>
<dbReference type="PROSITE" id="PS50113">
    <property type="entry name" value="PAC"/>
    <property type="match status" value="1"/>
</dbReference>
<dbReference type="SUPFAM" id="SSF47384">
    <property type="entry name" value="Homodimeric domain of signal transducing histidine kinase"/>
    <property type="match status" value="1"/>
</dbReference>
<dbReference type="SMART" id="SM00387">
    <property type="entry name" value="HATPase_c"/>
    <property type="match status" value="1"/>
</dbReference>
<accession>U5LBK3</accession>
<keyword evidence="4" id="KW-0808">Transferase</keyword>
<dbReference type="SMART" id="SM00388">
    <property type="entry name" value="HisKA"/>
    <property type="match status" value="1"/>
</dbReference>
<keyword evidence="6" id="KW-0418">Kinase</keyword>
<dbReference type="EC" id="2.7.13.3" evidence="2"/>
<feature type="domain" description="PAS" evidence="10">
    <location>
        <begin position="130"/>
        <end position="200"/>
    </location>
</feature>
<dbReference type="Pfam" id="PF00512">
    <property type="entry name" value="HisKA"/>
    <property type="match status" value="1"/>
</dbReference>
<evidence type="ECO:0000256" key="5">
    <source>
        <dbReference type="ARBA" id="ARBA00022741"/>
    </source>
</evidence>
<dbReference type="SMART" id="SM00086">
    <property type="entry name" value="PAC"/>
    <property type="match status" value="2"/>
</dbReference>
<evidence type="ECO:0000259" key="11">
    <source>
        <dbReference type="PROSITE" id="PS50113"/>
    </source>
</evidence>
<dbReference type="InterPro" id="IPR003661">
    <property type="entry name" value="HisK_dim/P_dom"/>
</dbReference>
<dbReference type="GO" id="GO:0005524">
    <property type="term" value="F:ATP binding"/>
    <property type="evidence" value="ECO:0007669"/>
    <property type="project" value="UniProtKB-KW"/>
</dbReference>
<feature type="domain" description="Histidine kinase" evidence="9">
    <location>
        <begin position="269"/>
        <end position="473"/>
    </location>
</feature>
<dbReference type="AlphaFoldDB" id="U5LBK3"/>
<dbReference type="PRINTS" id="PR00344">
    <property type="entry name" value="BCTRLSENSOR"/>
</dbReference>
<dbReference type="OrthoDB" id="9815750at2"/>
<evidence type="ECO:0000313" key="12">
    <source>
        <dbReference type="EMBL" id="AGX04106.1"/>
    </source>
</evidence>
<evidence type="ECO:0000256" key="2">
    <source>
        <dbReference type="ARBA" id="ARBA00012438"/>
    </source>
</evidence>
<gene>
    <name evidence="12" type="ORF">N288_10970</name>
</gene>
<evidence type="ECO:0000256" key="6">
    <source>
        <dbReference type="ARBA" id="ARBA00022777"/>
    </source>
</evidence>
<keyword evidence="3" id="KW-0597">Phosphoprotein</keyword>
<keyword evidence="5" id="KW-0547">Nucleotide-binding</keyword>
<dbReference type="InterPro" id="IPR003594">
    <property type="entry name" value="HATPase_dom"/>
</dbReference>
<dbReference type="RefSeq" id="WP_022543786.1">
    <property type="nucleotide sequence ID" value="NC_022524.1"/>
</dbReference>
<dbReference type="InterPro" id="IPR000014">
    <property type="entry name" value="PAS"/>
</dbReference>
<dbReference type="CDD" id="cd00082">
    <property type="entry name" value="HisKA"/>
    <property type="match status" value="1"/>
</dbReference>
<dbReference type="PROSITE" id="PS50112">
    <property type="entry name" value="PAS"/>
    <property type="match status" value="2"/>
</dbReference>
<proteinExistence type="predicted"/>
<dbReference type="SUPFAM" id="SSF55785">
    <property type="entry name" value="PYP-like sensor domain (PAS domain)"/>
    <property type="match status" value="2"/>
</dbReference>
<dbReference type="HOGENOM" id="CLU_000445_114_39_9"/>
<dbReference type="InterPro" id="IPR036097">
    <property type="entry name" value="HisK_dim/P_sf"/>
</dbReference>
<dbReference type="STRING" id="1367477.N288_10970"/>
<evidence type="ECO:0000256" key="8">
    <source>
        <dbReference type="ARBA" id="ARBA00023012"/>
    </source>
</evidence>
<feature type="domain" description="PAS" evidence="10">
    <location>
        <begin position="30"/>
        <end position="73"/>
    </location>
</feature>
<dbReference type="PANTHER" id="PTHR43065:SF34">
    <property type="entry name" value="SPORULATION KINASE A"/>
    <property type="match status" value="1"/>
</dbReference>
<keyword evidence="8" id="KW-0902">Two-component regulatory system</keyword>
<dbReference type="Pfam" id="PF02518">
    <property type="entry name" value="HATPase_c"/>
    <property type="match status" value="1"/>
</dbReference>
<organism evidence="12 13">
    <name type="scientific">Bacillus infantis NRRL B-14911</name>
    <dbReference type="NCBI Taxonomy" id="1367477"/>
    <lineage>
        <taxon>Bacteria</taxon>
        <taxon>Bacillati</taxon>
        <taxon>Bacillota</taxon>
        <taxon>Bacilli</taxon>
        <taxon>Bacillales</taxon>
        <taxon>Bacillaceae</taxon>
        <taxon>Bacillus</taxon>
    </lineage>
</organism>
<dbReference type="PROSITE" id="PS50109">
    <property type="entry name" value="HIS_KIN"/>
    <property type="match status" value="1"/>
</dbReference>
<dbReference type="PATRIC" id="fig|1367477.3.peg.2134"/>
<keyword evidence="7" id="KW-0067">ATP-binding</keyword>
<dbReference type="SMART" id="SM00091">
    <property type="entry name" value="PAS"/>
    <property type="match status" value="2"/>
</dbReference>
<evidence type="ECO:0000256" key="7">
    <source>
        <dbReference type="ARBA" id="ARBA00022840"/>
    </source>
</evidence>
<dbReference type="InterPro" id="IPR001610">
    <property type="entry name" value="PAC"/>
</dbReference>
<feature type="domain" description="PAC" evidence="11">
    <location>
        <begin position="77"/>
        <end position="129"/>
    </location>
</feature>